<name>A0A1V1NTY0_9BACT</name>
<evidence type="ECO:0000259" key="3">
    <source>
        <dbReference type="PROSITE" id="PS51459"/>
    </source>
</evidence>
<dbReference type="Gene3D" id="1.10.3290.10">
    <property type="entry name" value="Fido-like domain"/>
    <property type="match status" value="1"/>
</dbReference>
<accession>A0A1V1NTY0</accession>
<proteinExistence type="predicted"/>
<dbReference type="InterPro" id="IPR036388">
    <property type="entry name" value="WH-like_DNA-bd_sf"/>
</dbReference>
<dbReference type="EMBL" id="ATBP01002281">
    <property type="protein sequence ID" value="ETR66039.1"/>
    <property type="molecule type" value="Genomic_DNA"/>
</dbReference>
<feature type="active site" evidence="1">
    <location>
        <position position="207"/>
    </location>
</feature>
<dbReference type="GO" id="GO:0005524">
    <property type="term" value="F:ATP binding"/>
    <property type="evidence" value="ECO:0007669"/>
    <property type="project" value="UniProtKB-KW"/>
</dbReference>
<dbReference type="InterPro" id="IPR036390">
    <property type="entry name" value="WH_DNA-bd_sf"/>
</dbReference>
<dbReference type="PANTHER" id="PTHR13504">
    <property type="entry name" value="FIDO DOMAIN-CONTAINING PROTEIN DDB_G0283145"/>
    <property type="match status" value="1"/>
</dbReference>
<sequence>MKTNQKWIWQQGDWPNFYYDIKVLISGMNDVSRLIGALEVMAQSLTENDLLKASEKILFDDAIETSAIEGEMLKRSSVRSSIRKKLGLPQKTYSSDHKTDSLVSMLLDTRENSYQYLSDDILIKWHAALFPTGYSGLHKIRVGEYRGKEEMRIISGPIGKEKVHYIAPPKKNLNKEMELFFDWINHDDQTAPILKAGIAHLWLVMIHPFDDGNGRICRAVSDYVLSKAFPLLVRIFSISSEIHKNQKSYYAILEQTGKNTVDITDWLKWFTQMLFNALKESQWVINQVFQKTLFWNKFKDIQLNSRQKKALNRLLDAGDKFIGGLTTRKYAGICKCSKVTASRDLSDMENKNLIYKRPGSGRSTSYAISVLWNKKIDIT</sequence>
<feature type="binding site" evidence="2">
    <location>
        <begin position="249"/>
        <end position="250"/>
    </location>
    <ligand>
        <name>ATP</name>
        <dbReference type="ChEBI" id="CHEBI:30616"/>
    </ligand>
</feature>
<dbReference type="InterPro" id="IPR036597">
    <property type="entry name" value="Fido-like_dom_sf"/>
</dbReference>
<dbReference type="InterPro" id="IPR040198">
    <property type="entry name" value="Fido_containing"/>
</dbReference>
<feature type="binding site" evidence="2">
    <location>
        <position position="259"/>
    </location>
    <ligand>
        <name>ATP</name>
        <dbReference type="ChEBI" id="CHEBI:30616"/>
    </ligand>
</feature>
<dbReference type="SUPFAM" id="SSF46785">
    <property type="entry name" value="Winged helix' DNA-binding domain"/>
    <property type="match status" value="1"/>
</dbReference>
<reference evidence="5" key="1">
    <citation type="submission" date="2012-11" db="EMBL/GenBank/DDBJ databases">
        <authorList>
            <person name="Lucero-Rivera Y.E."/>
            <person name="Tovar-Ramirez D."/>
        </authorList>
    </citation>
    <scope>NUCLEOTIDE SEQUENCE [LARGE SCALE GENOMIC DNA]</scope>
    <source>
        <strain evidence="5">Araruama</strain>
    </source>
</reference>
<dbReference type="PANTHER" id="PTHR13504:SF33">
    <property type="entry name" value="FIC FAMILY PROTEIN"/>
    <property type="match status" value="1"/>
</dbReference>
<keyword evidence="2" id="KW-0067">ATP-binding</keyword>
<dbReference type="PROSITE" id="PS51459">
    <property type="entry name" value="FIDO"/>
    <property type="match status" value="1"/>
</dbReference>
<evidence type="ECO:0000256" key="1">
    <source>
        <dbReference type="PIRSR" id="PIRSR640198-1"/>
    </source>
</evidence>
<dbReference type="Pfam" id="PF02661">
    <property type="entry name" value="Fic"/>
    <property type="match status" value="1"/>
</dbReference>
<comment type="caution">
    <text evidence="4">The sequence shown here is derived from an EMBL/GenBank/DDBJ whole genome shotgun (WGS) entry which is preliminary data.</text>
</comment>
<evidence type="ECO:0000313" key="5">
    <source>
        <dbReference type="Proteomes" id="UP000189670"/>
    </source>
</evidence>
<feature type="binding site" evidence="2">
    <location>
        <begin position="211"/>
        <end position="218"/>
    </location>
    <ligand>
        <name>ATP</name>
        <dbReference type="ChEBI" id="CHEBI:30616"/>
    </ligand>
</feature>
<dbReference type="AlphaFoldDB" id="A0A1V1NTY0"/>
<evidence type="ECO:0000313" key="4">
    <source>
        <dbReference type="EMBL" id="ETR66039.1"/>
    </source>
</evidence>
<evidence type="ECO:0000256" key="2">
    <source>
        <dbReference type="PIRSR" id="PIRSR640198-2"/>
    </source>
</evidence>
<protein>
    <submittedName>
        <fullName evidence="4">Filamentation induced by cAMP protein Fic</fullName>
    </submittedName>
</protein>
<dbReference type="InterPro" id="IPR025230">
    <property type="entry name" value="DUF4172"/>
</dbReference>
<dbReference type="Gene3D" id="1.10.10.10">
    <property type="entry name" value="Winged helix-like DNA-binding domain superfamily/Winged helix DNA-binding domain"/>
    <property type="match status" value="1"/>
</dbReference>
<dbReference type="InterPro" id="IPR003812">
    <property type="entry name" value="Fido"/>
</dbReference>
<keyword evidence="2" id="KW-0547">Nucleotide-binding</keyword>
<organism evidence="4 5">
    <name type="scientific">Candidatus Magnetoglobus multicellularis str. Araruama</name>
    <dbReference type="NCBI Taxonomy" id="890399"/>
    <lineage>
        <taxon>Bacteria</taxon>
        <taxon>Pseudomonadati</taxon>
        <taxon>Thermodesulfobacteriota</taxon>
        <taxon>Desulfobacteria</taxon>
        <taxon>Desulfobacterales</taxon>
        <taxon>Desulfobacteraceae</taxon>
        <taxon>Candidatus Magnetoglobus</taxon>
    </lineage>
</organism>
<dbReference type="Proteomes" id="UP000189670">
    <property type="component" value="Unassembled WGS sequence"/>
</dbReference>
<feature type="domain" description="Fido" evidence="3">
    <location>
        <begin position="117"/>
        <end position="272"/>
    </location>
</feature>
<dbReference type="Pfam" id="PF13776">
    <property type="entry name" value="DUF4172"/>
    <property type="match status" value="1"/>
</dbReference>
<dbReference type="SUPFAM" id="SSF140931">
    <property type="entry name" value="Fic-like"/>
    <property type="match status" value="1"/>
</dbReference>
<gene>
    <name evidence="4" type="ORF">OMM_05824</name>
</gene>